<proteinExistence type="predicted"/>
<sequence>MPFVQHGDRFCSWYTSDPADQIPVTPDWWGPPQESGWPHLGECRACHERGAVYEVPPLAVDVREQAAAFARWLREAISDRASRREDPAFVGHRADADVALMGWHGPTELIVMDGRGGAPERVLRCRECKSASYPCRTLRMVAAPYRFGSPGHREEWL</sequence>
<evidence type="ECO:0000313" key="1">
    <source>
        <dbReference type="EMBL" id="MBB4937809.1"/>
    </source>
</evidence>
<accession>A0A7W7RTA7</accession>
<dbReference type="EMBL" id="JACHJU010000001">
    <property type="protein sequence ID" value="MBB4937809.1"/>
    <property type="molecule type" value="Genomic_DNA"/>
</dbReference>
<name>A0A7W7RTA7_9ACTN</name>
<comment type="caution">
    <text evidence="1">The sequence shown here is derived from an EMBL/GenBank/DDBJ whole genome shotgun (WGS) entry which is preliminary data.</text>
</comment>
<dbReference type="RefSeq" id="WP_184754123.1">
    <property type="nucleotide sequence ID" value="NZ_BAABEK010000026.1"/>
</dbReference>
<dbReference type="AlphaFoldDB" id="A0A7W7RTA7"/>
<organism evidence="1 2">
    <name type="scientific">Streptosporangium album</name>
    <dbReference type="NCBI Taxonomy" id="47479"/>
    <lineage>
        <taxon>Bacteria</taxon>
        <taxon>Bacillati</taxon>
        <taxon>Actinomycetota</taxon>
        <taxon>Actinomycetes</taxon>
        <taxon>Streptosporangiales</taxon>
        <taxon>Streptosporangiaceae</taxon>
        <taxon>Streptosporangium</taxon>
    </lineage>
</organism>
<keyword evidence="2" id="KW-1185">Reference proteome</keyword>
<evidence type="ECO:0000313" key="2">
    <source>
        <dbReference type="Proteomes" id="UP000534286"/>
    </source>
</evidence>
<reference evidence="1 2" key="1">
    <citation type="submission" date="2020-08" db="EMBL/GenBank/DDBJ databases">
        <title>Sequencing the genomes of 1000 actinobacteria strains.</title>
        <authorList>
            <person name="Klenk H.-P."/>
        </authorList>
    </citation>
    <scope>NUCLEOTIDE SEQUENCE [LARGE SCALE GENOMIC DNA]</scope>
    <source>
        <strain evidence="1 2">DSM 43023</strain>
    </source>
</reference>
<gene>
    <name evidence="1" type="ORF">FHR32_002114</name>
</gene>
<protein>
    <submittedName>
        <fullName evidence="1">Uncharacterized protein</fullName>
    </submittedName>
</protein>
<dbReference type="Proteomes" id="UP000534286">
    <property type="component" value="Unassembled WGS sequence"/>
</dbReference>